<evidence type="ECO:0000313" key="3">
    <source>
        <dbReference type="Proteomes" id="UP000037109"/>
    </source>
</evidence>
<dbReference type="Pfam" id="PF13910">
    <property type="entry name" value="DUF4209"/>
    <property type="match status" value="1"/>
</dbReference>
<feature type="domain" description="DUF4209" evidence="1">
    <location>
        <begin position="500"/>
        <end position="588"/>
    </location>
</feature>
<dbReference type="AlphaFoldDB" id="A0A0M0G809"/>
<evidence type="ECO:0000313" key="2">
    <source>
        <dbReference type="EMBL" id="KON85959.1"/>
    </source>
</evidence>
<protein>
    <recommendedName>
        <fullName evidence="1">DUF4209 domain-containing protein</fullName>
    </recommendedName>
</protein>
<proteinExistence type="predicted"/>
<comment type="caution">
    <text evidence="2">The sequence shown here is derived from an EMBL/GenBank/DDBJ whole genome shotgun (WGS) entry which is preliminary data.</text>
</comment>
<reference evidence="3" key="1">
    <citation type="submission" date="2015-07" db="EMBL/GenBank/DDBJ databases">
        <title>Fjat-10036 dsm4.</title>
        <authorList>
            <person name="Liu B."/>
            <person name="Wang J."/>
            <person name="Zhu Y."/>
            <person name="Liu G."/>
            <person name="Chen Q."/>
            <person name="Chen Z."/>
            <person name="Lan J."/>
            <person name="Che J."/>
            <person name="Ge C."/>
            <person name="Shi H."/>
            <person name="Pan Z."/>
            <person name="Liu X."/>
        </authorList>
    </citation>
    <scope>NUCLEOTIDE SEQUENCE [LARGE SCALE GENOMIC DNA]</scope>
    <source>
        <strain evidence="3">DSM 4</strain>
    </source>
</reference>
<dbReference type="PATRIC" id="fig|1459.3.peg.701"/>
<accession>A0A0M0G809</accession>
<keyword evidence="3" id="KW-1185">Reference proteome</keyword>
<evidence type="ECO:0000259" key="1">
    <source>
        <dbReference type="Pfam" id="PF13910"/>
    </source>
</evidence>
<dbReference type="Proteomes" id="UP000037109">
    <property type="component" value="Unassembled WGS sequence"/>
</dbReference>
<sequence length="598" mass="70299">MNKYIEKIKEVESITSTKYYTEFKEGFVKIRNWAESEGILDKAQLAQYEIEICSLHQKNPIISVNKKESRFVANIVYQNGTEWPDIKKFTDEQFKYYEERLIETDNVFLKVRYSDFLFEYGNKKISKSKYQVSQYLLSGLVEISDHYRCIEENYEYISAVARLVEVSLLMGNEEKLKEAVHLIAAQLTDWNSKTEYRWTFELSNLLRAILSSKFKEIVSDEFSVFIIEVLENARKKYLEEKEYHFYRMFCEELIEYRKLNLISLEQEGELQLEIGKSYELESENQQGRQDKSLMVKAHFLELAMRHYANIGEREKINDMKILIKQTYEQYEQSDEMATISVPLEIPSDVIDSIVSRYISSDIQSALDNFAYSDQFIPKVNEIEKQVTNNEEAFPLQSLISKSIISDGKKIDHTLTEEDSKNINFVSNYMLSLNLNLEILIKTIFEKLTAEFHLNVDDIMEKFNRWGWLDDRNRPIVENGIKKFFEDDYIGSIHILVPQFESTLRRFFANIGFPTTSIKKGTAQHEETFNEFLNREDIKVSLGENVHKLIQIVMVEQAGLNLRNEIAHGLIKFSDITKTKCILVIYLFLVLTRYSITNE</sequence>
<dbReference type="EMBL" id="LGUF01000007">
    <property type="protein sequence ID" value="KON85959.1"/>
    <property type="molecule type" value="Genomic_DNA"/>
</dbReference>
<gene>
    <name evidence="2" type="ORF">AF332_03465</name>
</gene>
<dbReference type="InterPro" id="IPR025209">
    <property type="entry name" value="DUF4209"/>
</dbReference>
<organism evidence="2 3">
    <name type="scientific">Sporosarcina globispora</name>
    <name type="common">Bacillus globisporus</name>
    <dbReference type="NCBI Taxonomy" id="1459"/>
    <lineage>
        <taxon>Bacteria</taxon>
        <taxon>Bacillati</taxon>
        <taxon>Bacillota</taxon>
        <taxon>Bacilli</taxon>
        <taxon>Bacillales</taxon>
        <taxon>Caryophanaceae</taxon>
        <taxon>Sporosarcina</taxon>
    </lineage>
</organism>
<dbReference type="RefSeq" id="WP_053433321.1">
    <property type="nucleotide sequence ID" value="NZ_LGUF01000007.1"/>
</dbReference>
<name>A0A0M0G809_SPOGL</name>
<dbReference type="OrthoDB" id="2987658at2"/>